<sequence>MAWNEPGKNRDPWGSGNGGRNGSGNQGGRGDQGPPDLDEVFRNLKKRLFGDGGGSGGGRGGAGSGQGPNAALVGMIAGVLLIGWLLSGFYTIDDAERGVVLRLGAYDRTEGPGLHWRIPWPVETVEKVNVNEIRRFNYRSRMLTKDENIVEVDLNVQYRVGDSGPLNELAARLMDAADVREREVRVEDVDELDEMDTDVVDDEDVDIDLDEGDMVGRDRQCVYSYPDYENGGEEEELGPEAAGPQAISEPAHNYLFNVQRPDQTLNEVTESAVREVVGNTVMGCVLIGQGRTFLELVTHLSVQETLNRYGAGIEVTQVNLQDVNFPESVQPAVEDAIKAREDRERLILEADAYRNDVVPRARGLAAREVEDARAYLARVVDRAEGDASRFTQLVVEYQLAPQVTRERIYLETMEEVLGRTPKLIIDSSEGSGNLLYLPMDELLRKHRNRDDGESRSEDRDRSSERAEPRSRDVLRSRGGRR</sequence>
<comment type="similarity">
    <text evidence="2 6">Belongs to the band 7/mec-2 family. HflK subfamily.</text>
</comment>
<evidence type="ECO:0000256" key="2">
    <source>
        <dbReference type="ARBA" id="ARBA00006971"/>
    </source>
</evidence>
<evidence type="ECO:0000313" key="9">
    <source>
        <dbReference type="EMBL" id="MDQ2069389.1"/>
    </source>
</evidence>
<dbReference type="InterPro" id="IPR001107">
    <property type="entry name" value="Band_7"/>
</dbReference>
<dbReference type="EMBL" id="JAVDDT010000003">
    <property type="protein sequence ID" value="MDQ2069389.1"/>
    <property type="molecule type" value="Genomic_DNA"/>
</dbReference>
<dbReference type="NCBIfam" id="TIGR01933">
    <property type="entry name" value="hflK"/>
    <property type="match status" value="1"/>
</dbReference>
<dbReference type="GO" id="GO:0006508">
    <property type="term" value="P:proteolysis"/>
    <property type="evidence" value="ECO:0007669"/>
    <property type="project" value="UniProtKB-KW"/>
</dbReference>
<keyword evidence="4 6" id="KW-1133">Transmembrane helix</keyword>
<feature type="compositionally biased region" description="Gly residues" evidence="7">
    <location>
        <begin position="15"/>
        <end position="31"/>
    </location>
</feature>
<dbReference type="SUPFAM" id="SSF117892">
    <property type="entry name" value="Band 7/SPFH domain"/>
    <property type="match status" value="2"/>
</dbReference>
<feature type="region of interest" description="Disordered" evidence="7">
    <location>
        <begin position="1"/>
        <end position="37"/>
    </location>
</feature>
<gene>
    <name evidence="9" type="primary">hflK</name>
    <name evidence="9" type="ORF">RBH19_05865</name>
</gene>
<proteinExistence type="inferred from homology"/>
<keyword evidence="10" id="KW-1185">Reference proteome</keyword>
<feature type="transmembrane region" description="Helical" evidence="6">
    <location>
        <begin position="70"/>
        <end position="92"/>
    </location>
</feature>
<dbReference type="RefSeq" id="WP_306727890.1">
    <property type="nucleotide sequence ID" value="NZ_JAVDDT010000003.1"/>
</dbReference>
<dbReference type="InterPro" id="IPR020980">
    <property type="entry name" value="Membrane_HflK_N"/>
</dbReference>
<dbReference type="PANTHER" id="PTHR43327:SF2">
    <property type="entry name" value="MODULATOR OF FTSH PROTEASE HFLK"/>
    <property type="match status" value="1"/>
</dbReference>
<dbReference type="PANTHER" id="PTHR43327">
    <property type="entry name" value="STOMATIN-LIKE PROTEIN 2, MITOCHONDRIAL"/>
    <property type="match status" value="1"/>
</dbReference>
<dbReference type="Pfam" id="PF01145">
    <property type="entry name" value="Band_7"/>
    <property type="match status" value="2"/>
</dbReference>
<dbReference type="Proteomes" id="UP001239019">
    <property type="component" value="Unassembled WGS sequence"/>
</dbReference>
<dbReference type="Gene3D" id="3.30.479.30">
    <property type="entry name" value="Band 7 domain"/>
    <property type="match status" value="1"/>
</dbReference>
<dbReference type="SMART" id="SM00244">
    <property type="entry name" value="PHB"/>
    <property type="match status" value="1"/>
</dbReference>
<feature type="domain" description="Band 7" evidence="8">
    <location>
        <begin position="87"/>
        <end position="337"/>
    </location>
</feature>
<evidence type="ECO:0000256" key="7">
    <source>
        <dbReference type="SAM" id="MobiDB-lite"/>
    </source>
</evidence>
<evidence type="ECO:0000256" key="1">
    <source>
        <dbReference type="ARBA" id="ARBA00004167"/>
    </source>
</evidence>
<evidence type="ECO:0000256" key="6">
    <source>
        <dbReference type="RuleBase" id="RU364113"/>
    </source>
</evidence>
<reference evidence="9 10" key="1">
    <citation type="submission" date="2023-08" db="EMBL/GenBank/DDBJ databases">
        <title>Whole-genome sequencing of halo(alkali)philic microorganisms from hypersaline lakes.</title>
        <authorList>
            <person name="Sorokin D.Y."/>
            <person name="Abbas B."/>
            <person name="Merkel A.Y."/>
        </authorList>
    </citation>
    <scope>NUCLEOTIDE SEQUENCE [LARGE SCALE GENOMIC DNA]</scope>
    <source>
        <strain evidence="9 10">AB-CW4</strain>
    </source>
</reference>
<comment type="subunit">
    <text evidence="6">HflC and HflK may interact to form a multimeric complex.</text>
</comment>
<evidence type="ECO:0000256" key="5">
    <source>
        <dbReference type="ARBA" id="ARBA00023136"/>
    </source>
</evidence>
<evidence type="ECO:0000259" key="8">
    <source>
        <dbReference type="SMART" id="SM00244"/>
    </source>
</evidence>
<evidence type="ECO:0000313" key="10">
    <source>
        <dbReference type="Proteomes" id="UP001239019"/>
    </source>
</evidence>
<dbReference type="InterPro" id="IPR036013">
    <property type="entry name" value="Band_7/SPFH_dom_sf"/>
</dbReference>
<evidence type="ECO:0000256" key="3">
    <source>
        <dbReference type="ARBA" id="ARBA00022692"/>
    </source>
</evidence>
<keyword evidence="5 6" id="KW-0472">Membrane</keyword>
<protein>
    <recommendedName>
        <fullName evidence="6">Protein HflK</fullName>
    </recommendedName>
</protein>
<keyword evidence="3 6" id="KW-0812">Transmembrane</keyword>
<dbReference type="InterPro" id="IPR010201">
    <property type="entry name" value="HflK"/>
</dbReference>
<dbReference type="InterPro" id="IPR050710">
    <property type="entry name" value="Band7/mec-2_domain"/>
</dbReference>
<comment type="caution">
    <text evidence="9">The sequence shown here is derived from an EMBL/GenBank/DDBJ whole genome shotgun (WGS) entry which is preliminary data.</text>
</comment>
<comment type="subcellular location">
    <subcellularLocation>
        <location evidence="1">Membrane</location>
        <topology evidence="1">Single-pass membrane protein</topology>
    </subcellularLocation>
</comment>
<dbReference type="GO" id="GO:0008233">
    <property type="term" value="F:peptidase activity"/>
    <property type="evidence" value="ECO:0007669"/>
    <property type="project" value="UniProtKB-KW"/>
</dbReference>
<feature type="compositionally biased region" description="Basic and acidic residues" evidence="7">
    <location>
        <begin position="448"/>
        <end position="475"/>
    </location>
</feature>
<comment type="function">
    <text evidence="6">HflC and HflK could encode or regulate a protease.</text>
</comment>
<keyword evidence="9" id="KW-0645">Protease</keyword>
<feature type="region of interest" description="Disordered" evidence="7">
    <location>
        <begin position="445"/>
        <end position="481"/>
    </location>
</feature>
<accession>A0ABU0W612</accession>
<evidence type="ECO:0000256" key="4">
    <source>
        <dbReference type="ARBA" id="ARBA00022989"/>
    </source>
</evidence>
<dbReference type="CDD" id="cd03404">
    <property type="entry name" value="SPFH_HflK"/>
    <property type="match status" value="1"/>
</dbReference>
<organism evidence="9 10">
    <name type="scientific">Natronospira bacteriovora</name>
    <dbReference type="NCBI Taxonomy" id="3069753"/>
    <lineage>
        <taxon>Bacteria</taxon>
        <taxon>Pseudomonadati</taxon>
        <taxon>Pseudomonadota</taxon>
        <taxon>Gammaproteobacteria</taxon>
        <taxon>Natronospirales</taxon>
        <taxon>Natronospiraceae</taxon>
        <taxon>Natronospira</taxon>
    </lineage>
</organism>
<dbReference type="Pfam" id="PF12221">
    <property type="entry name" value="HflK_N"/>
    <property type="match status" value="1"/>
</dbReference>
<name>A0ABU0W612_9GAMM</name>
<keyword evidence="9" id="KW-0378">Hydrolase</keyword>